<reference evidence="2 3" key="1">
    <citation type="journal article" date="2017" name="Poromechanics V (2013)">
        <title>Genomic Characterization of the Arsenic-Tolerant Actinobacterium, &lt;i&gt;Rhodococcus erythropolis&lt;/i&gt; S43.</title>
        <authorList>
            <person name="Retamal-Morales G."/>
            <person name="Mehnert M."/>
            <person name="Schwabe R."/>
            <person name="Tischler D."/>
            <person name="Schloemann M."/>
            <person name="Levican G.J."/>
        </authorList>
    </citation>
    <scope>NUCLEOTIDE SEQUENCE [LARGE SCALE GENOMIC DNA]</scope>
    <source>
        <strain evidence="2 3">S43</strain>
    </source>
</reference>
<keyword evidence="1" id="KW-0472">Membrane</keyword>
<keyword evidence="1" id="KW-1133">Transmembrane helix</keyword>
<evidence type="ECO:0000256" key="1">
    <source>
        <dbReference type="SAM" id="Phobius"/>
    </source>
</evidence>
<proteinExistence type="predicted"/>
<organism evidence="2 3">
    <name type="scientific">Rhodococcus erythropolis</name>
    <name type="common">Arthrobacter picolinophilus</name>
    <dbReference type="NCBI Taxonomy" id="1833"/>
    <lineage>
        <taxon>Bacteria</taxon>
        <taxon>Bacillati</taxon>
        <taxon>Actinomycetota</taxon>
        <taxon>Actinomycetes</taxon>
        <taxon>Mycobacteriales</taxon>
        <taxon>Nocardiaceae</taxon>
        <taxon>Rhodococcus</taxon>
        <taxon>Rhodococcus erythropolis group</taxon>
    </lineage>
</organism>
<comment type="caution">
    <text evidence="2">The sequence shown here is derived from an EMBL/GenBank/DDBJ whole genome shotgun (WGS) entry which is preliminary data.</text>
</comment>
<name>A0A0C2WEY8_RHOER</name>
<evidence type="ECO:0000313" key="2">
    <source>
        <dbReference type="EMBL" id="KAB2584397.1"/>
    </source>
</evidence>
<feature type="transmembrane region" description="Helical" evidence="1">
    <location>
        <begin position="55"/>
        <end position="75"/>
    </location>
</feature>
<sequence length="76" mass="7953">MKWLLIVVLIVGILVTLAGGTGIFESLNKPAKKGWFESDKSFAEKKAAKTSDLQLGIKILTVGLVLAIGSGVALAL</sequence>
<gene>
    <name evidence="2" type="ORF">BS297_15775</name>
</gene>
<accession>A0A0C2WEY8</accession>
<evidence type="ECO:0000313" key="3">
    <source>
        <dbReference type="Proteomes" id="UP000325576"/>
    </source>
</evidence>
<dbReference type="Proteomes" id="UP000325576">
    <property type="component" value="Unassembled WGS sequence"/>
</dbReference>
<keyword evidence="1" id="KW-0812">Transmembrane</keyword>
<protein>
    <submittedName>
        <fullName evidence="2">Uncharacterized protein</fullName>
    </submittedName>
</protein>
<dbReference type="AlphaFoldDB" id="A0A0C2WEY8"/>
<dbReference type="EMBL" id="MRBO01000442">
    <property type="protein sequence ID" value="KAB2584397.1"/>
    <property type="molecule type" value="Genomic_DNA"/>
</dbReference>